<dbReference type="EMBL" id="CABEEZ010000120">
    <property type="protein sequence ID" value="VTR49560.1"/>
    <property type="molecule type" value="Genomic_DNA"/>
</dbReference>
<keyword evidence="1" id="KW-0812">Transmembrane</keyword>
<keyword evidence="1" id="KW-1133">Transmembrane helix</keyword>
<proteinExistence type="predicted"/>
<evidence type="ECO:0000256" key="1">
    <source>
        <dbReference type="SAM" id="Phobius"/>
    </source>
</evidence>
<gene>
    <name evidence="2" type="ORF">NCTC12965_05827</name>
</gene>
<dbReference type="AlphaFoldDB" id="A0A4U9VQE8"/>
<accession>A0A4U9VQE8</accession>
<evidence type="ECO:0000313" key="2">
    <source>
        <dbReference type="EMBL" id="VTR49560.1"/>
    </source>
</evidence>
<organism evidence="2">
    <name type="scientific">Serratia fonticola</name>
    <dbReference type="NCBI Taxonomy" id="47917"/>
    <lineage>
        <taxon>Bacteria</taxon>
        <taxon>Pseudomonadati</taxon>
        <taxon>Pseudomonadota</taxon>
        <taxon>Gammaproteobacteria</taxon>
        <taxon>Enterobacterales</taxon>
        <taxon>Yersiniaceae</taxon>
        <taxon>Serratia</taxon>
    </lineage>
</organism>
<reference evidence="2" key="1">
    <citation type="submission" date="2019-05" db="EMBL/GenBank/DDBJ databases">
        <authorList>
            <consortium name="Pathogen Informatics"/>
        </authorList>
    </citation>
    <scope>NUCLEOTIDE SEQUENCE [LARGE SCALE GENOMIC DNA]</scope>
    <source>
        <strain evidence="2">NCTC12965</strain>
    </source>
</reference>
<protein>
    <submittedName>
        <fullName evidence="2">Uncharacterized protein</fullName>
    </submittedName>
</protein>
<feature type="transmembrane region" description="Helical" evidence="1">
    <location>
        <begin position="34"/>
        <end position="55"/>
    </location>
</feature>
<keyword evidence="1" id="KW-0472">Membrane</keyword>
<sequence>MSNVDSLKSGNPAEQHKALTATEQSVIKKLFRRLIIFLFVWFLFSRSLTASTSGLPV</sequence>
<name>A0A4U9VQE8_SERFO</name>